<dbReference type="PANTHER" id="PTHR39299:SF1">
    <property type="entry name" value="TRANSMEMBRANE PROTEIN"/>
    <property type="match status" value="1"/>
</dbReference>
<sequence>MGLFGTRFTLKVESRRLSWWSVSFLAAVTVETIFIISIYLIQLRQGLLLDSFTHFNGVILMATALFQWYFAGDAVYSESGMQLLMFLAVSGIMALRSMDIYYEAMRSSEEVQMMLTVACFGVLGSTIAHIPLCYYVHGSFGYLIYYNVSANYNEVVRYKNYQRYVALMKLDLQFSVTGAIALAFYFEYNSLEYVASFCLVLMTVLLSIVSVPMVQQENARYCKAFFGFSFALPVYGLRKIIMLWCYPDLLNWATSTNSSESRTQTLRIYMTVTGVLEMVGRIFMLYFLAAVISDFGEGTLSKVFEKNTRRRARTMEEQSLLNNNPYNRL</sequence>
<protein>
    <submittedName>
        <fullName evidence="2">Uncharacterized protein</fullName>
    </submittedName>
</protein>
<name>A0A7S1IUQ8_9EUGL</name>
<accession>A0A7S1IUQ8</accession>
<feature type="transmembrane region" description="Helical" evidence="1">
    <location>
        <begin position="225"/>
        <end position="247"/>
    </location>
</feature>
<keyword evidence="1" id="KW-0472">Membrane</keyword>
<feature type="transmembrane region" description="Helical" evidence="1">
    <location>
        <begin position="53"/>
        <end position="71"/>
    </location>
</feature>
<feature type="transmembrane region" description="Helical" evidence="1">
    <location>
        <begin position="20"/>
        <end position="41"/>
    </location>
</feature>
<dbReference type="AlphaFoldDB" id="A0A7S1IUQ8"/>
<dbReference type="PANTHER" id="PTHR39299">
    <property type="entry name" value="TRANSMEMBRANE PROTEIN"/>
    <property type="match status" value="1"/>
</dbReference>
<feature type="transmembrane region" description="Helical" evidence="1">
    <location>
        <begin position="83"/>
        <end position="102"/>
    </location>
</feature>
<reference evidence="2" key="1">
    <citation type="submission" date="2021-01" db="EMBL/GenBank/DDBJ databases">
        <authorList>
            <person name="Corre E."/>
            <person name="Pelletier E."/>
            <person name="Niang G."/>
            <person name="Scheremetjew M."/>
            <person name="Finn R."/>
            <person name="Kale V."/>
            <person name="Holt S."/>
            <person name="Cochrane G."/>
            <person name="Meng A."/>
            <person name="Brown T."/>
            <person name="Cohen L."/>
        </authorList>
    </citation>
    <scope>NUCLEOTIDE SEQUENCE</scope>
    <source>
        <strain evidence="2">NIES-381</strain>
    </source>
</reference>
<evidence type="ECO:0000313" key="2">
    <source>
        <dbReference type="EMBL" id="CAD9023017.1"/>
    </source>
</evidence>
<feature type="transmembrane region" description="Helical" evidence="1">
    <location>
        <begin position="114"/>
        <end position="137"/>
    </location>
</feature>
<gene>
    <name evidence="2" type="ORF">EGYM00392_LOCUS34139</name>
</gene>
<proteinExistence type="predicted"/>
<keyword evidence="1" id="KW-1133">Transmembrane helix</keyword>
<evidence type="ECO:0000256" key="1">
    <source>
        <dbReference type="SAM" id="Phobius"/>
    </source>
</evidence>
<keyword evidence="1" id="KW-0812">Transmembrane</keyword>
<feature type="transmembrane region" description="Helical" evidence="1">
    <location>
        <begin position="164"/>
        <end position="186"/>
    </location>
</feature>
<dbReference type="EMBL" id="HBGA01091148">
    <property type="protein sequence ID" value="CAD9023017.1"/>
    <property type="molecule type" value="Transcribed_RNA"/>
</dbReference>
<organism evidence="2">
    <name type="scientific">Eutreptiella gymnastica</name>
    <dbReference type="NCBI Taxonomy" id="73025"/>
    <lineage>
        <taxon>Eukaryota</taxon>
        <taxon>Discoba</taxon>
        <taxon>Euglenozoa</taxon>
        <taxon>Euglenida</taxon>
        <taxon>Spirocuta</taxon>
        <taxon>Euglenophyceae</taxon>
        <taxon>Eutreptiales</taxon>
        <taxon>Eutreptiaceae</taxon>
        <taxon>Eutreptiella</taxon>
    </lineage>
</organism>
<feature type="transmembrane region" description="Helical" evidence="1">
    <location>
        <begin position="193"/>
        <end position="213"/>
    </location>
</feature>